<organism evidence="1 2">
    <name type="scientific">Streptomyces pratisoli</name>
    <dbReference type="NCBI Taxonomy" id="3139917"/>
    <lineage>
        <taxon>Bacteria</taxon>
        <taxon>Bacillati</taxon>
        <taxon>Actinomycetota</taxon>
        <taxon>Actinomycetes</taxon>
        <taxon>Kitasatosporales</taxon>
        <taxon>Streptomycetaceae</taxon>
        <taxon>Streptomyces</taxon>
    </lineage>
</organism>
<dbReference type="EMBL" id="JBBKAI010000004">
    <property type="protein sequence ID" value="MEJ8662282.1"/>
    <property type="molecule type" value="Genomic_DNA"/>
</dbReference>
<evidence type="ECO:0000313" key="1">
    <source>
        <dbReference type="EMBL" id="MEJ8662282.1"/>
    </source>
</evidence>
<name>A0ACC6QWM6_9ACTN</name>
<keyword evidence="2" id="KW-1185">Reference proteome</keyword>
<proteinExistence type="predicted"/>
<accession>A0ACC6QWM6</accession>
<gene>
    <name evidence="1" type="ORF">WKI58_38490</name>
</gene>
<reference evidence="1" key="1">
    <citation type="submission" date="2024-03" db="EMBL/GenBank/DDBJ databases">
        <title>Novel Streptomyces species of biotechnological and ecological value are a feature of Machair soil.</title>
        <authorList>
            <person name="Prole J.R."/>
            <person name="Goodfellow M."/>
            <person name="Allenby N."/>
            <person name="Ward A.C."/>
        </authorList>
    </citation>
    <scope>NUCLEOTIDE SEQUENCE</scope>
    <source>
        <strain evidence="1">MS1.AVA.4</strain>
    </source>
</reference>
<evidence type="ECO:0000313" key="2">
    <source>
        <dbReference type="Proteomes" id="UP001375539"/>
    </source>
</evidence>
<comment type="caution">
    <text evidence="1">The sequence shown here is derived from an EMBL/GenBank/DDBJ whole genome shotgun (WGS) entry which is preliminary data.</text>
</comment>
<protein>
    <submittedName>
        <fullName evidence="1">Uncharacterized protein</fullName>
    </submittedName>
</protein>
<sequence>MARNGFPDDLVRTQRDWLRTYEALARCSPGVGTTALRRRLIVESCRIARHPFWTEAGRSPAMWGELRRTARADDGWRSAA</sequence>
<dbReference type="Proteomes" id="UP001375539">
    <property type="component" value="Unassembled WGS sequence"/>
</dbReference>